<evidence type="ECO:0000313" key="2">
    <source>
        <dbReference type="Proteomes" id="UP001168877"/>
    </source>
</evidence>
<evidence type="ECO:0000313" key="1">
    <source>
        <dbReference type="EMBL" id="KAK0591910.1"/>
    </source>
</evidence>
<comment type="caution">
    <text evidence="1">The sequence shown here is derived from an EMBL/GenBank/DDBJ whole genome shotgun (WGS) entry which is preliminary data.</text>
</comment>
<reference evidence="1" key="1">
    <citation type="journal article" date="2022" name="Plant J.">
        <title>Strategies of tolerance reflected in two North American maple genomes.</title>
        <authorList>
            <person name="McEvoy S.L."/>
            <person name="Sezen U.U."/>
            <person name="Trouern-Trend A."/>
            <person name="McMahon S.M."/>
            <person name="Schaberg P.G."/>
            <person name="Yang J."/>
            <person name="Wegrzyn J.L."/>
            <person name="Swenson N.G."/>
        </authorList>
    </citation>
    <scope>NUCLEOTIDE SEQUENCE</scope>
    <source>
        <strain evidence="1">NS2018</strain>
    </source>
</reference>
<accession>A0AA39VSS6</accession>
<organism evidence="1 2">
    <name type="scientific">Acer saccharum</name>
    <name type="common">Sugar maple</name>
    <dbReference type="NCBI Taxonomy" id="4024"/>
    <lineage>
        <taxon>Eukaryota</taxon>
        <taxon>Viridiplantae</taxon>
        <taxon>Streptophyta</taxon>
        <taxon>Embryophyta</taxon>
        <taxon>Tracheophyta</taxon>
        <taxon>Spermatophyta</taxon>
        <taxon>Magnoliopsida</taxon>
        <taxon>eudicotyledons</taxon>
        <taxon>Gunneridae</taxon>
        <taxon>Pentapetalae</taxon>
        <taxon>rosids</taxon>
        <taxon>malvids</taxon>
        <taxon>Sapindales</taxon>
        <taxon>Sapindaceae</taxon>
        <taxon>Hippocastanoideae</taxon>
        <taxon>Acereae</taxon>
        <taxon>Acer</taxon>
    </lineage>
</organism>
<name>A0AA39VSS6_ACESA</name>
<keyword evidence="2" id="KW-1185">Reference proteome</keyword>
<dbReference type="Proteomes" id="UP001168877">
    <property type="component" value="Unassembled WGS sequence"/>
</dbReference>
<sequence>MLSTNCSLSKTSFFNLQNQAERSMKVKSFIKQWIVKGRSYISRNLYLVNSIFGEWESAAGAFIVTETGAVAREEDGAADWGTSFFNQHQGSTCKEVNEVNKRWIK</sequence>
<reference evidence="1" key="2">
    <citation type="submission" date="2023-06" db="EMBL/GenBank/DDBJ databases">
        <authorList>
            <person name="Swenson N.G."/>
            <person name="Wegrzyn J.L."/>
            <person name="Mcevoy S.L."/>
        </authorList>
    </citation>
    <scope>NUCLEOTIDE SEQUENCE</scope>
    <source>
        <strain evidence="1">NS2018</strain>
        <tissue evidence="1">Leaf</tissue>
    </source>
</reference>
<dbReference type="EMBL" id="JAUESC010000380">
    <property type="protein sequence ID" value="KAK0591910.1"/>
    <property type="molecule type" value="Genomic_DNA"/>
</dbReference>
<gene>
    <name evidence="1" type="ORF">LWI29_010127</name>
</gene>
<protein>
    <submittedName>
        <fullName evidence="1">Uncharacterized protein</fullName>
    </submittedName>
</protein>
<dbReference type="AlphaFoldDB" id="A0AA39VSS6"/>
<proteinExistence type="predicted"/>